<protein>
    <submittedName>
        <fullName evidence="2">Uncharacterized protein</fullName>
    </submittedName>
</protein>
<evidence type="ECO:0000256" key="1">
    <source>
        <dbReference type="SAM" id="Coils"/>
    </source>
</evidence>
<dbReference type="EMBL" id="PJQY01002854">
    <property type="protein sequence ID" value="PQM42225.1"/>
    <property type="molecule type" value="Genomic_DNA"/>
</dbReference>
<organism evidence="2 3">
    <name type="scientific">Prunus yedoensis var. nudiflora</name>
    <dbReference type="NCBI Taxonomy" id="2094558"/>
    <lineage>
        <taxon>Eukaryota</taxon>
        <taxon>Viridiplantae</taxon>
        <taxon>Streptophyta</taxon>
        <taxon>Embryophyta</taxon>
        <taxon>Tracheophyta</taxon>
        <taxon>Spermatophyta</taxon>
        <taxon>Magnoliopsida</taxon>
        <taxon>eudicotyledons</taxon>
        <taxon>Gunneridae</taxon>
        <taxon>Pentapetalae</taxon>
        <taxon>rosids</taxon>
        <taxon>fabids</taxon>
        <taxon>Rosales</taxon>
        <taxon>Rosaceae</taxon>
        <taxon>Amygdaloideae</taxon>
        <taxon>Amygdaleae</taxon>
        <taxon>Prunus</taxon>
    </lineage>
</organism>
<feature type="coiled-coil region" evidence="1">
    <location>
        <begin position="3"/>
        <end position="30"/>
    </location>
</feature>
<comment type="caution">
    <text evidence="2">The sequence shown here is derived from an EMBL/GenBank/DDBJ whole genome shotgun (WGS) entry which is preliminary data.</text>
</comment>
<accession>A0A314UXD7</accession>
<dbReference type="AlphaFoldDB" id="A0A314UXD7"/>
<keyword evidence="1" id="KW-0175">Coiled coil</keyword>
<evidence type="ECO:0000313" key="3">
    <source>
        <dbReference type="Proteomes" id="UP000250321"/>
    </source>
</evidence>
<gene>
    <name evidence="2" type="ORF">Pyn_27972</name>
</gene>
<dbReference type="Proteomes" id="UP000250321">
    <property type="component" value="Unassembled WGS sequence"/>
</dbReference>
<proteinExistence type="predicted"/>
<dbReference type="OrthoDB" id="1933275at2759"/>
<evidence type="ECO:0000313" key="2">
    <source>
        <dbReference type="EMBL" id="PQM42225.1"/>
    </source>
</evidence>
<keyword evidence="3" id="KW-1185">Reference proteome</keyword>
<sequence>MELPNFEEAYKRYETEKQKAIKEKKRVQSLRWRKLKSRKKLVEVNWKKAMEEKSRADHLFTSWTKLRRRLRSYPLEN</sequence>
<reference evidence="2 3" key="1">
    <citation type="submission" date="2018-02" db="EMBL/GenBank/DDBJ databases">
        <title>Draft genome of wild Prunus yedoensis var. nudiflora.</title>
        <authorList>
            <person name="Baek S."/>
            <person name="Kim J.-H."/>
            <person name="Choi K."/>
            <person name="Kim G.-B."/>
            <person name="Cho A."/>
            <person name="Jang H."/>
            <person name="Shin C.-H."/>
            <person name="Yu H.-J."/>
            <person name="Mun J.-H."/>
        </authorList>
    </citation>
    <scope>NUCLEOTIDE SEQUENCE [LARGE SCALE GENOMIC DNA]</scope>
    <source>
        <strain evidence="3">cv. Jeju island</strain>
        <tissue evidence="2">Leaf</tissue>
    </source>
</reference>
<name>A0A314UXD7_PRUYE</name>
<dbReference type="STRING" id="2094558.A0A314UXD7"/>